<name>A0AAV4SSM9_9ARAC</name>
<dbReference type="GO" id="GO:0035099">
    <property type="term" value="P:hemocyte migration"/>
    <property type="evidence" value="ECO:0007669"/>
    <property type="project" value="TreeGrafter"/>
</dbReference>
<sequence>MVSIMRFLCFSISTFLLLANCEGKPVGKDVSTNLTARNKAQEHFRRIEKRVCNTPVPKLFPVDEIYPIMDGNYKPHCVELYRCDKDAGCCKSDTEVCGPKEIEKVHLHISVTGFFETKILLMPFQNHTKCECQPLNDSPEISTDWR</sequence>
<feature type="domain" description="Platelet-derived growth factor (PDGF) family profile" evidence="3">
    <location>
        <begin position="72"/>
        <end position="137"/>
    </location>
</feature>
<evidence type="ECO:0000256" key="2">
    <source>
        <dbReference type="SAM" id="SignalP"/>
    </source>
</evidence>
<comment type="caution">
    <text evidence="4">The sequence shown here is derived from an EMBL/GenBank/DDBJ whole genome shotgun (WGS) entry which is preliminary data.</text>
</comment>
<dbReference type="InterPro" id="IPR029034">
    <property type="entry name" value="Cystine-knot_cytokine"/>
</dbReference>
<dbReference type="Gene3D" id="2.10.90.10">
    <property type="entry name" value="Cystine-knot cytokines"/>
    <property type="match status" value="1"/>
</dbReference>
<evidence type="ECO:0000256" key="1">
    <source>
        <dbReference type="RuleBase" id="RU003818"/>
    </source>
</evidence>
<comment type="similarity">
    <text evidence="1">Belongs to the PDGF/VEGF growth factor family.</text>
</comment>
<dbReference type="Pfam" id="PF00341">
    <property type="entry name" value="PDGF"/>
    <property type="match status" value="1"/>
</dbReference>
<dbReference type="Proteomes" id="UP001054837">
    <property type="component" value="Unassembled WGS sequence"/>
</dbReference>
<dbReference type="EMBL" id="BPLQ01008169">
    <property type="protein sequence ID" value="GIY35495.1"/>
    <property type="molecule type" value="Genomic_DNA"/>
</dbReference>
<reference evidence="4 5" key="1">
    <citation type="submission" date="2021-06" db="EMBL/GenBank/DDBJ databases">
        <title>Caerostris darwini draft genome.</title>
        <authorList>
            <person name="Kono N."/>
            <person name="Arakawa K."/>
        </authorList>
    </citation>
    <scope>NUCLEOTIDE SEQUENCE [LARGE SCALE GENOMIC DNA]</scope>
</reference>
<dbReference type="PANTHER" id="PTHR21719:SF1">
    <property type="entry name" value="FI06402P-RELATED"/>
    <property type="match status" value="1"/>
</dbReference>
<feature type="signal peptide" evidence="2">
    <location>
        <begin position="1"/>
        <end position="23"/>
    </location>
</feature>
<evidence type="ECO:0000259" key="3">
    <source>
        <dbReference type="PROSITE" id="PS50278"/>
    </source>
</evidence>
<protein>
    <submittedName>
        <fullName evidence="4">PDGF_2 domain-containing protein</fullName>
    </submittedName>
</protein>
<dbReference type="PROSITE" id="PS50278">
    <property type="entry name" value="PDGF_2"/>
    <property type="match status" value="1"/>
</dbReference>
<dbReference type="GO" id="GO:0016020">
    <property type="term" value="C:membrane"/>
    <property type="evidence" value="ECO:0007669"/>
    <property type="project" value="InterPro"/>
</dbReference>
<dbReference type="GO" id="GO:0008083">
    <property type="term" value="F:growth factor activity"/>
    <property type="evidence" value="ECO:0007669"/>
    <property type="project" value="UniProtKB-KW"/>
</dbReference>
<dbReference type="AlphaFoldDB" id="A0AAV4SSM9"/>
<dbReference type="SUPFAM" id="SSF57501">
    <property type="entry name" value="Cystine-knot cytokines"/>
    <property type="match status" value="1"/>
</dbReference>
<evidence type="ECO:0000313" key="4">
    <source>
        <dbReference type="EMBL" id="GIY35495.1"/>
    </source>
</evidence>
<accession>A0AAV4SSM9</accession>
<feature type="chain" id="PRO_5043674631" evidence="2">
    <location>
        <begin position="24"/>
        <end position="146"/>
    </location>
</feature>
<dbReference type="SMART" id="SM00141">
    <property type="entry name" value="PDGF"/>
    <property type="match status" value="1"/>
</dbReference>
<keyword evidence="2" id="KW-0732">Signal</keyword>
<organism evidence="4 5">
    <name type="scientific">Caerostris darwini</name>
    <dbReference type="NCBI Taxonomy" id="1538125"/>
    <lineage>
        <taxon>Eukaryota</taxon>
        <taxon>Metazoa</taxon>
        <taxon>Ecdysozoa</taxon>
        <taxon>Arthropoda</taxon>
        <taxon>Chelicerata</taxon>
        <taxon>Arachnida</taxon>
        <taxon>Araneae</taxon>
        <taxon>Araneomorphae</taxon>
        <taxon>Entelegynae</taxon>
        <taxon>Araneoidea</taxon>
        <taxon>Araneidae</taxon>
        <taxon>Caerostris</taxon>
    </lineage>
</organism>
<dbReference type="InterPro" id="IPR000072">
    <property type="entry name" value="PDGF/VEGF_dom"/>
</dbReference>
<gene>
    <name evidence="4" type="primary">AVEN_135786_1</name>
    <name evidence="4" type="ORF">CDAR_239601</name>
</gene>
<dbReference type="PANTHER" id="PTHR21719">
    <property type="entry name" value="FI06402P-RELATED"/>
    <property type="match status" value="1"/>
</dbReference>
<proteinExistence type="inferred from homology"/>
<keyword evidence="1" id="KW-0339">Growth factor</keyword>
<evidence type="ECO:0000313" key="5">
    <source>
        <dbReference type="Proteomes" id="UP001054837"/>
    </source>
</evidence>
<keyword evidence="5" id="KW-1185">Reference proteome</keyword>